<dbReference type="InterPro" id="IPR012312">
    <property type="entry name" value="Hemerythrin-like"/>
</dbReference>
<evidence type="ECO:0000259" key="5">
    <source>
        <dbReference type="Pfam" id="PF01814"/>
    </source>
</evidence>
<comment type="subcellular location">
    <subcellularLocation>
        <location evidence="1">Cytoplasm</location>
    </subcellularLocation>
</comment>
<organism evidence="6 7">
    <name type="scientific">Bacillus carboniphilus</name>
    <dbReference type="NCBI Taxonomy" id="86663"/>
    <lineage>
        <taxon>Bacteria</taxon>
        <taxon>Bacillati</taxon>
        <taxon>Bacillota</taxon>
        <taxon>Bacilli</taxon>
        <taxon>Bacillales</taxon>
        <taxon>Bacillaceae</taxon>
        <taxon>Bacillus</taxon>
    </lineage>
</organism>
<evidence type="ECO:0000256" key="3">
    <source>
        <dbReference type="ARBA" id="ARBA00022723"/>
    </source>
</evidence>
<keyword evidence="7" id="KW-1185">Reference proteome</keyword>
<protein>
    <submittedName>
        <fullName evidence="6">Iron-sulfur cluster repair di-iron protein</fullName>
    </submittedName>
</protein>
<dbReference type="InterPro" id="IPR019903">
    <property type="entry name" value="RIC_family"/>
</dbReference>
<dbReference type="Pfam" id="PF01814">
    <property type="entry name" value="Hemerythrin"/>
    <property type="match status" value="1"/>
</dbReference>
<keyword evidence="3" id="KW-0479">Metal-binding</keyword>
<dbReference type="Proteomes" id="UP001500782">
    <property type="component" value="Unassembled WGS sequence"/>
</dbReference>
<keyword evidence="2" id="KW-0963">Cytoplasm</keyword>
<gene>
    <name evidence="6" type="primary">ric</name>
    <name evidence="6" type="ORF">GCM10008967_14260</name>
</gene>
<dbReference type="SUPFAM" id="SSF140683">
    <property type="entry name" value="SP0561-like"/>
    <property type="match status" value="1"/>
</dbReference>
<accession>A0ABP3FVD1</accession>
<dbReference type="Gene3D" id="1.20.120.520">
    <property type="entry name" value="nmb1532 protein domain like"/>
    <property type="match status" value="1"/>
</dbReference>
<dbReference type="RefSeq" id="WP_343797675.1">
    <property type="nucleotide sequence ID" value="NZ_BAAADJ010000014.1"/>
</dbReference>
<dbReference type="PANTHER" id="PTHR36438">
    <property type="entry name" value="IRON-SULFUR CLUSTER REPAIR PROTEIN YTFE"/>
    <property type="match status" value="1"/>
</dbReference>
<name>A0ABP3FVD1_9BACI</name>
<sequence length="237" mass="27765">MEYIFDQSMKTGDIVTQFPRASQVLKEYRIDFCCGGNRPIGEAIQDKELNPEEVLNKINHLYQETIKYGEKDTNWEVENYTTLIDYVLDRHHAYLNKVLPELSGYVTKVYRVHGGNHPELGLVYKLYQQLKVELEHHLIEEEDKIFPKVKLYEQEKSLELLKQIVATIDALESEHETAGSLLKEIREVTNDYQLPEGACNTYRLTFLKLAELESDLFDHIHLENNVLFPRLNRELPI</sequence>
<evidence type="ECO:0000256" key="2">
    <source>
        <dbReference type="ARBA" id="ARBA00022490"/>
    </source>
</evidence>
<comment type="caution">
    <text evidence="6">The sequence shown here is derived from an EMBL/GenBank/DDBJ whole genome shotgun (WGS) entry which is preliminary data.</text>
</comment>
<dbReference type="Gene3D" id="1.10.3910.10">
    <property type="entry name" value="SP0561-like"/>
    <property type="match status" value="1"/>
</dbReference>
<evidence type="ECO:0000313" key="7">
    <source>
        <dbReference type="Proteomes" id="UP001500782"/>
    </source>
</evidence>
<evidence type="ECO:0000313" key="6">
    <source>
        <dbReference type="EMBL" id="GAA0324803.1"/>
    </source>
</evidence>
<dbReference type="PANTHER" id="PTHR36438:SF1">
    <property type="entry name" value="IRON-SULFUR CLUSTER REPAIR PROTEIN YTFE"/>
    <property type="match status" value="1"/>
</dbReference>
<keyword evidence="4" id="KW-0408">Iron</keyword>
<proteinExistence type="predicted"/>
<reference evidence="7" key="1">
    <citation type="journal article" date="2019" name="Int. J. Syst. Evol. Microbiol.">
        <title>The Global Catalogue of Microorganisms (GCM) 10K type strain sequencing project: providing services to taxonomists for standard genome sequencing and annotation.</title>
        <authorList>
            <consortium name="The Broad Institute Genomics Platform"/>
            <consortium name="The Broad Institute Genome Sequencing Center for Infectious Disease"/>
            <person name="Wu L."/>
            <person name="Ma J."/>
        </authorList>
    </citation>
    <scope>NUCLEOTIDE SEQUENCE [LARGE SCALE GENOMIC DNA]</scope>
    <source>
        <strain evidence="7">JCM 9731</strain>
    </source>
</reference>
<dbReference type="NCBIfam" id="TIGR03652">
    <property type="entry name" value="FeS_repair_RIC"/>
    <property type="match status" value="1"/>
</dbReference>
<dbReference type="InterPro" id="IPR038062">
    <property type="entry name" value="ScdA-like_N_sf"/>
</dbReference>
<evidence type="ECO:0000256" key="4">
    <source>
        <dbReference type="ARBA" id="ARBA00023004"/>
    </source>
</evidence>
<dbReference type="EMBL" id="BAAADJ010000014">
    <property type="protein sequence ID" value="GAA0324803.1"/>
    <property type="molecule type" value="Genomic_DNA"/>
</dbReference>
<feature type="domain" description="Hemerythrin-like" evidence="5">
    <location>
        <begin position="85"/>
        <end position="231"/>
    </location>
</feature>
<evidence type="ECO:0000256" key="1">
    <source>
        <dbReference type="ARBA" id="ARBA00004496"/>
    </source>
</evidence>
<dbReference type="Pfam" id="PF04405">
    <property type="entry name" value="ScdA_N"/>
    <property type="match status" value="1"/>
</dbReference>